<name>A0A8T1KSN7_9STRA</name>
<evidence type="ECO:0000313" key="1">
    <source>
        <dbReference type="EMBL" id="KAG2945282.1"/>
    </source>
</evidence>
<dbReference type="Proteomes" id="UP000736787">
    <property type="component" value="Unassembled WGS sequence"/>
</dbReference>
<comment type="caution">
    <text evidence="1">The sequence shown here is derived from an EMBL/GenBank/DDBJ whole genome shotgun (WGS) entry which is preliminary data.</text>
</comment>
<reference evidence="1" key="1">
    <citation type="submission" date="2018-10" db="EMBL/GenBank/DDBJ databases">
        <title>Effector identification in a new, highly contiguous assembly of the strawberry crown rot pathogen Phytophthora cactorum.</title>
        <authorList>
            <person name="Armitage A.D."/>
            <person name="Nellist C.F."/>
            <person name="Bates H."/>
            <person name="Vickerstaff R.J."/>
            <person name="Harrison R.J."/>
        </authorList>
    </citation>
    <scope>NUCLEOTIDE SEQUENCE</scope>
    <source>
        <strain evidence="1">4040</strain>
    </source>
</reference>
<sequence>MIDRVTGRMAEWLVYPRLWTATVSEFVWKFRAFARERGECQAHGQMESEPSGMAAREAKRLPAAALEELDQSRRLPAGRHCFFLSRSPRL</sequence>
<accession>A0A8T1KSN7</accession>
<dbReference type="AlphaFoldDB" id="A0A8T1KSN7"/>
<gene>
    <name evidence="1" type="ORF">PC117_g8585</name>
</gene>
<protein>
    <submittedName>
        <fullName evidence="1">Uncharacterized protein</fullName>
    </submittedName>
</protein>
<evidence type="ECO:0000313" key="2">
    <source>
        <dbReference type="Proteomes" id="UP000736787"/>
    </source>
</evidence>
<organism evidence="1 2">
    <name type="scientific">Phytophthora cactorum</name>
    <dbReference type="NCBI Taxonomy" id="29920"/>
    <lineage>
        <taxon>Eukaryota</taxon>
        <taxon>Sar</taxon>
        <taxon>Stramenopiles</taxon>
        <taxon>Oomycota</taxon>
        <taxon>Peronosporomycetes</taxon>
        <taxon>Peronosporales</taxon>
        <taxon>Peronosporaceae</taxon>
        <taxon>Phytophthora</taxon>
    </lineage>
</organism>
<proteinExistence type="predicted"/>
<dbReference type="EMBL" id="RCMK01000187">
    <property type="protein sequence ID" value="KAG2945282.1"/>
    <property type="molecule type" value="Genomic_DNA"/>
</dbReference>